<proteinExistence type="predicted"/>
<evidence type="ECO:0000313" key="3">
    <source>
        <dbReference type="Proteomes" id="UP000662747"/>
    </source>
</evidence>
<dbReference type="EMBL" id="CP071090">
    <property type="protein sequence ID" value="QSQ23248.1"/>
    <property type="molecule type" value="Genomic_DNA"/>
</dbReference>
<organism evidence="2 3">
    <name type="scientific">Pyxidicoccus parkwayensis</name>
    <dbReference type="NCBI Taxonomy" id="2813578"/>
    <lineage>
        <taxon>Bacteria</taxon>
        <taxon>Pseudomonadati</taxon>
        <taxon>Myxococcota</taxon>
        <taxon>Myxococcia</taxon>
        <taxon>Myxococcales</taxon>
        <taxon>Cystobacterineae</taxon>
        <taxon>Myxococcaceae</taxon>
        <taxon>Pyxidicoccus</taxon>
    </lineage>
</organism>
<evidence type="ECO:0000313" key="2">
    <source>
        <dbReference type="EMBL" id="QSQ23248.1"/>
    </source>
</evidence>
<keyword evidence="1" id="KW-0732">Signal</keyword>
<feature type="chain" id="PRO_5047113125" evidence="1">
    <location>
        <begin position="21"/>
        <end position="706"/>
    </location>
</feature>
<gene>
    <name evidence="2" type="ORF">JY651_50640</name>
</gene>
<accession>A0ABX7NXQ9</accession>
<dbReference type="RefSeq" id="WP_206724823.1">
    <property type="nucleotide sequence ID" value="NZ_CP071090.1"/>
</dbReference>
<keyword evidence="3" id="KW-1185">Reference proteome</keyword>
<reference evidence="2 3" key="1">
    <citation type="submission" date="2021-02" db="EMBL/GenBank/DDBJ databases">
        <title>De Novo genome assembly of isolated myxobacteria.</title>
        <authorList>
            <person name="Stevens D.C."/>
        </authorList>
    </citation>
    <scope>NUCLEOTIDE SEQUENCE [LARGE SCALE GENOMIC DNA]</scope>
    <source>
        <strain evidence="3">SCPEA02</strain>
    </source>
</reference>
<feature type="signal peptide" evidence="1">
    <location>
        <begin position="1"/>
        <end position="20"/>
    </location>
</feature>
<evidence type="ECO:0000256" key="1">
    <source>
        <dbReference type="SAM" id="SignalP"/>
    </source>
</evidence>
<dbReference type="Proteomes" id="UP000662747">
    <property type="component" value="Chromosome"/>
</dbReference>
<name>A0ABX7NXQ9_9BACT</name>
<protein>
    <submittedName>
        <fullName evidence="2">Uncharacterized protein</fullName>
    </submittedName>
</protein>
<sequence length="706" mass="80658">MKKTLTWGMLALLVAGPASADEIDDRVRSIEDNLGRIKDKLDGIVSDSSSSDIDSALDYLNNVKSDVDRLKSLDPQNDPAKTMANYYPDYISKFRESAQYLKRMKDAQVKADESRLHERCQEADKNLKSFMQGFIEKKDPNGVSKISDEAEKVGRQYSDEYKRLQDMHSDMDRARGYARYFSESHGRWSDVRGELYDGVSDIWDRWTRRMEETKSKCQELAKGRDYDAVKDALAKLGDNNRVRKELTEKLNSLLDQTASYLSGAGTRTGTSEIDYAIRYSDDLLSQLEQLKNARGEDDTAKRMTDVWPDKTKELRRSLELLKQVKPQQFSFDTLATTCKTNDDQLMGTVRAYLGAPDDADEGVRVVTERSEKLGNDTRQQLEAAEKRLGEQDKLLEDSKRFSFDEGRWRSVRERLQETASVMQRHMKTKLDEAKAACGKLSQGASNPDVVSALKTLKDRDLMVKTSLERILRDYEDWKKDRKGLKPGGRFRQENAEKLLQAYCDGDEYQVADRLQRVADEVASVMGNLQRQYLDRLRRLMDDLKPLETTKNPTLKTEAARQRRNMSAAYKRLEEAGGLGILRGRNNPKINMLLENGNTKHLALQTGCTAMEYEIPGGRIDCVNVSDGFCEVIEIKPNSKTGRSAGEEQIANRKSVIEDMFRNNQLKSLLQRCVKDGRLNISYQVKYYQRCPVGMDDIDVTTEEMDE</sequence>